<dbReference type="InterPro" id="IPR015816">
    <property type="entry name" value="Vitellinogen_b-sht_N"/>
</dbReference>
<comment type="caution">
    <text evidence="5">Lacks conserved residue(s) required for the propagation of feature annotation.</text>
</comment>
<dbReference type="InterPro" id="IPR015819">
    <property type="entry name" value="Lipid_transp_b-sht_shell"/>
</dbReference>
<keyword evidence="4" id="KW-0325">Glycoprotein</keyword>
<dbReference type="InterPro" id="IPR001846">
    <property type="entry name" value="VWF_type-D"/>
</dbReference>
<dbReference type="SUPFAM" id="SSF48431">
    <property type="entry name" value="Lipovitellin-phosvitin complex, superhelical domain"/>
    <property type="match status" value="1"/>
</dbReference>
<feature type="signal peptide" evidence="6">
    <location>
        <begin position="1"/>
        <end position="24"/>
    </location>
</feature>
<evidence type="ECO:0000313" key="9">
    <source>
        <dbReference type="EMBL" id="KAK8760323.1"/>
    </source>
</evidence>
<evidence type="ECO:0000256" key="3">
    <source>
        <dbReference type="ARBA" id="ARBA00023157"/>
    </source>
</evidence>
<comment type="caution">
    <text evidence="9">The sequence shown here is derived from an EMBL/GenBank/DDBJ whole genome shotgun (WGS) entry which is preliminary data.</text>
</comment>
<dbReference type="InterPro" id="IPR015255">
    <property type="entry name" value="Vitellinogen_open_b-sht"/>
</dbReference>
<dbReference type="Gene3D" id="2.30.230.10">
    <property type="entry name" value="Lipovitellin, beta-sheet shell regions, chain A"/>
    <property type="match status" value="1"/>
</dbReference>
<dbReference type="EMBL" id="JARKHS020032259">
    <property type="protein sequence ID" value="KAK8760323.1"/>
    <property type="molecule type" value="Genomic_DNA"/>
</dbReference>
<dbReference type="Proteomes" id="UP001321473">
    <property type="component" value="Unassembled WGS sequence"/>
</dbReference>
<keyword evidence="3 5" id="KW-1015">Disulfide bond</keyword>
<protein>
    <recommendedName>
        <fullName evidence="11">Vitellogenin-2</fullName>
    </recommendedName>
</protein>
<evidence type="ECO:0000256" key="6">
    <source>
        <dbReference type="SAM" id="SignalP"/>
    </source>
</evidence>
<sequence length="1547" mass="175733">MKKRSRTVVMEVLWLTLLAVAVSGFEVGKEYVYRQKGTLHIGNPEKPFHLSGLAFRSKVIVQPKAGHTVFKIEEIEIGKSEPLWVRNVKKGVLSLFQLDLVKGRHEHQEDNGYHVKEDGLHGPCDTLYIVHEEDHGHIEVTKVKNLDKCDHEIYASYGRQKRTVCVNCEAQRTQRPELETAAPPLGCGPAPAASAAAQLLLAKAAKTHQLSATSEVYYDLKGTAQHYVIEHAWAESIKLLKGHGEGKEFHVMLNQTLDLEQEHDAGEDIVLAEGDIEKEHSLAQEFPVARDLKDHEELKHLNGFFAILGRKPNKDSFVDGLRRLAQLEYTDEGIKEIDIEGSGGKLFFFLFSSFSAFDYEHINDVYRNHVVTAPDDIKESILHVFLDLLASVGLNPHIAFGLALIKNNEVSQLDAHYFYNKVQLNLKEASAAVINDISDSCKTESVKSYRGAWSVCKLAASAIAGGNGCKHSHDDHEEDKGTCRPEIVSHFFNYSVTPKDVEQEPEHETTVFLRVAGNLGTRKAVRYLERFISPKWHANERKRMAALWSLKQASKHHHTLARSIALPVFHNTSEPSEIRSAALVVILATNPDLYVLRHIALEVVTDPSDQVAALVTSAFRSLAESKYPCHRELAQHLRYVLPLWDNVPRFRNYIDMASSHLVVSSGYNPKYDFGGMTLSGMIRSRDSYLPRNLYVSMLDYRAGHTHHTLAFSFESWGMDKLFNLLVGPQPGSTKSIWNFAGRRRFPRDASAEERKHIDDALPIADREYDQIYAHATMTVFGNTVETIDIDEAIVGALQAKVSSGAAPDKAPASEHRQKFFLMPEDWTFVMPTELGVPLFFEHKEINFVYTKHHKVGLTHGDNAEINVDIKRHYLLETDSHQLVGLVLDFTKSITGTGYDANTVISWPLDLKATLAPLQGKLSLHRPLHLPCNAARHRFEPFTFHAYYAPALRIVSGTQESERSQKPLYHPEELLHFDRNYFGDVFGVSLNVKGHLLKKGLQSGLHEFFKEMTWRDRYYYVTINPHWHPRDVSIYILPAAEDPTKEVDVDISYKFLEPDDERHSRFQVHDKIGDDPEVPSTHVVSLDVSLKGDTRERKVAAELRHSFNHDLFNHKMQFFYERTPFRKDDHEGLKICADVSAKFPRPDWSRSENLATFHHGQHVNARLDVHYGSSCEGQSSITIDGNFTQTDDDENQLAAAAEGRPLNRGEFQSSFLHNLALKCRDDQSKGIHFSYDCFKLLVFSSRLGKLTADVEYKNYKPLYSRLFPYHARYPALHPTEDSFLRTLRENFRGENGKLHVVSQVPWWTLKEKPHTYVTITHEDGHSVRYPDVPVFSHLLEPTIYSEMGHSNLAKYSDLYKHKYCDLQSHSVRTFDGTLVDLPETDCWKVVSRDCSPNKRFVILARATGNPSLSKALKVFIHTTKVEILPESENGGLIVRVDGTTVELTDERPYSHSYHDAELFRVKTSHMVWFTLESEPYGIYVVYNGNMLLVQAARFYRGKLCGLCGDYNLDRYHELSGPDGHLYNSTLEFAKSYVVPSPDCHAPAH</sequence>
<feature type="disulfide bond" evidence="5">
    <location>
        <begin position="165"/>
        <end position="168"/>
    </location>
</feature>
<dbReference type="GO" id="GO:0045735">
    <property type="term" value="F:nutrient reservoir activity"/>
    <property type="evidence" value="ECO:0007669"/>
    <property type="project" value="UniProtKB-KW"/>
</dbReference>
<dbReference type="PANTHER" id="PTHR23345">
    <property type="entry name" value="VITELLOGENIN-RELATED"/>
    <property type="match status" value="1"/>
</dbReference>
<dbReference type="Gene3D" id="1.25.10.20">
    <property type="entry name" value="Vitellinogen, superhelical"/>
    <property type="match status" value="1"/>
</dbReference>
<keyword evidence="2" id="KW-0758">Storage protein</keyword>
<dbReference type="GO" id="GO:0005319">
    <property type="term" value="F:lipid transporter activity"/>
    <property type="evidence" value="ECO:0007669"/>
    <property type="project" value="InterPro"/>
</dbReference>
<proteinExistence type="predicted"/>
<evidence type="ECO:0000256" key="2">
    <source>
        <dbReference type="ARBA" id="ARBA00022761"/>
    </source>
</evidence>
<dbReference type="SMART" id="SM01169">
    <property type="entry name" value="DUF1943"/>
    <property type="match status" value="1"/>
</dbReference>
<evidence type="ECO:0000256" key="5">
    <source>
        <dbReference type="PROSITE-ProRule" id="PRU00557"/>
    </source>
</evidence>
<name>A0AAQ4DCY3_AMBAM</name>
<reference evidence="9 10" key="1">
    <citation type="journal article" date="2023" name="Arcadia Sci">
        <title>De novo assembly of a long-read Amblyomma americanum tick genome.</title>
        <authorList>
            <person name="Chou S."/>
            <person name="Poskanzer K.E."/>
            <person name="Rollins M."/>
            <person name="Thuy-Boun P.S."/>
        </authorList>
    </citation>
    <scope>NUCLEOTIDE SEQUENCE [LARGE SCALE GENOMIC DNA]</scope>
    <source>
        <strain evidence="9">F_SG_1</strain>
        <tissue evidence="9">Salivary glands</tissue>
    </source>
</reference>
<feature type="domain" description="Vitellogenin" evidence="7">
    <location>
        <begin position="1"/>
        <end position="693"/>
    </location>
</feature>
<dbReference type="InterPro" id="IPR001747">
    <property type="entry name" value="Vitellogenin_N"/>
</dbReference>
<evidence type="ECO:0000259" key="8">
    <source>
        <dbReference type="PROSITE" id="PS51233"/>
    </source>
</evidence>
<accession>A0AAQ4DCY3</accession>
<keyword evidence="10" id="KW-1185">Reference proteome</keyword>
<dbReference type="InterPro" id="IPR011030">
    <property type="entry name" value="Lipovitellin_superhlx_dom"/>
</dbReference>
<feature type="domain" description="VWFD" evidence="8">
    <location>
        <begin position="1359"/>
        <end position="1543"/>
    </location>
</feature>
<keyword evidence="1 6" id="KW-0732">Signal</keyword>
<dbReference type="Pfam" id="PF09172">
    <property type="entry name" value="Vit_open_b-sht"/>
    <property type="match status" value="1"/>
</dbReference>
<dbReference type="InterPro" id="IPR050733">
    <property type="entry name" value="Vitellogenin/Apolipophorin"/>
</dbReference>
<evidence type="ECO:0000256" key="1">
    <source>
        <dbReference type="ARBA" id="ARBA00022729"/>
    </source>
</evidence>
<dbReference type="PANTHER" id="PTHR23345:SF15">
    <property type="entry name" value="VITELLOGENIN 1-RELATED"/>
    <property type="match status" value="1"/>
</dbReference>
<dbReference type="PROSITE" id="PS51211">
    <property type="entry name" value="VITELLOGENIN"/>
    <property type="match status" value="1"/>
</dbReference>
<dbReference type="Pfam" id="PF01347">
    <property type="entry name" value="Vitellogenin_N"/>
    <property type="match status" value="2"/>
</dbReference>
<evidence type="ECO:0008006" key="11">
    <source>
        <dbReference type="Google" id="ProtNLM"/>
    </source>
</evidence>
<evidence type="ECO:0000259" key="7">
    <source>
        <dbReference type="PROSITE" id="PS51211"/>
    </source>
</evidence>
<evidence type="ECO:0000313" key="10">
    <source>
        <dbReference type="Proteomes" id="UP001321473"/>
    </source>
</evidence>
<organism evidence="9 10">
    <name type="scientific">Amblyomma americanum</name>
    <name type="common">Lone star tick</name>
    <dbReference type="NCBI Taxonomy" id="6943"/>
    <lineage>
        <taxon>Eukaryota</taxon>
        <taxon>Metazoa</taxon>
        <taxon>Ecdysozoa</taxon>
        <taxon>Arthropoda</taxon>
        <taxon>Chelicerata</taxon>
        <taxon>Arachnida</taxon>
        <taxon>Acari</taxon>
        <taxon>Parasitiformes</taxon>
        <taxon>Ixodida</taxon>
        <taxon>Ixodoidea</taxon>
        <taxon>Ixodidae</taxon>
        <taxon>Amblyomminae</taxon>
        <taxon>Amblyomma</taxon>
    </lineage>
</organism>
<dbReference type="SMART" id="SM00216">
    <property type="entry name" value="VWD"/>
    <property type="match status" value="1"/>
</dbReference>
<dbReference type="Pfam" id="PF00094">
    <property type="entry name" value="VWD"/>
    <property type="match status" value="1"/>
</dbReference>
<gene>
    <name evidence="9" type="ORF">V5799_028410</name>
</gene>
<feature type="chain" id="PRO_5042904940" description="Vitellogenin-2" evidence="6">
    <location>
        <begin position="25"/>
        <end position="1547"/>
    </location>
</feature>
<evidence type="ECO:0000256" key="4">
    <source>
        <dbReference type="ARBA" id="ARBA00023180"/>
    </source>
</evidence>
<dbReference type="PROSITE" id="PS51233">
    <property type="entry name" value="VWFD"/>
    <property type="match status" value="1"/>
</dbReference>
<dbReference type="SUPFAM" id="SSF56968">
    <property type="entry name" value="Lipovitellin-phosvitin complex, beta-sheet shell regions"/>
    <property type="match status" value="2"/>
</dbReference>
<dbReference type="SMART" id="SM00638">
    <property type="entry name" value="LPD_N"/>
    <property type="match status" value="1"/>
</dbReference>